<dbReference type="RefSeq" id="WP_208844399.1">
    <property type="nucleotide sequence ID" value="NZ_CP072133.1"/>
</dbReference>
<dbReference type="AlphaFoldDB" id="A0A975HM46"/>
<dbReference type="EMBL" id="CP072133">
    <property type="protein sequence ID" value="QTH72776.1"/>
    <property type="molecule type" value="Genomic_DNA"/>
</dbReference>
<accession>A0A975HM46</accession>
<protein>
    <submittedName>
        <fullName evidence="2">Transporter substrate-binding domain-containing protein</fullName>
    </submittedName>
</protein>
<evidence type="ECO:0000313" key="3">
    <source>
        <dbReference type="Proteomes" id="UP000664904"/>
    </source>
</evidence>
<sequence length="270" mass="30958">MKWLVTLLVLSQSFWVYALDTVYVVKEQRPLYDRDVYLFELLEKALQAAKYNAPLEYVKVHPHQQRTLMMLAQGKVDVLWSMTSPERETLGIAVKVPLFRGYIGKRAILVNQDQLDRFANITTLDGLRPLVAVQGHDWPDTKILAHNDLTVRPQAKYEAMFSMLNSHQVDYFPRAFIEVSSELASFQRFPLAIVPNVYLHYPAAFYFFVNKDKPALAKAIENGLAIMEKNGEFKSLFDRYFAASIAALKLDNATVIELENPYFEVDANEG</sequence>
<dbReference type="SUPFAM" id="SSF53850">
    <property type="entry name" value="Periplasmic binding protein-like II"/>
    <property type="match status" value="1"/>
</dbReference>
<evidence type="ECO:0000259" key="1">
    <source>
        <dbReference type="SMART" id="SM00062"/>
    </source>
</evidence>
<dbReference type="Proteomes" id="UP000664904">
    <property type="component" value="Chromosome"/>
</dbReference>
<dbReference type="InterPro" id="IPR001638">
    <property type="entry name" value="Solute-binding_3/MltF_N"/>
</dbReference>
<dbReference type="SMART" id="SM00062">
    <property type="entry name" value="PBPb"/>
    <property type="match status" value="1"/>
</dbReference>
<keyword evidence="3" id="KW-1185">Reference proteome</keyword>
<organism evidence="2 3">
    <name type="scientific">Pseudoalteromonas xiamenensis</name>
    <dbReference type="NCBI Taxonomy" id="882626"/>
    <lineage>
        <taxon>Bacteria</taxon>
        <taxon>Pseudomonadati</taxon>
        <taxon>Pseudomonadota</taxon>
        <taxon>Gammaproteobacteria</taxon>
        <taxon>Alteromonadales</taxon>
        <taxon>Pseudoalteromonadaceae</taxon>
        <taxon>Pseudoalteromonas</taxon>
    </lineage>
</organism>
<dbReference type="Pfam" id="PF00497">
    <property type="entry name" value="SBP_bac_3"/>
    <property type="match status" value="1"/>
</dbReference>
<evidence type="ECO:0000313" key="2">
    <source>
        <dbReference type="EMBL" id="QTH72776.1"/>
    </source>
</evidence>
<dbReference type="KEGG" id="pxi:J5O05_08410"/>
<gene>
    <name evidence="2" type="ORF">J5O05_08410</name>
</gene>
<name>A0A975HM46_9GAMM</name>
<proteinExistence type="predicted"/>
<reference evidence="2" key="1">
    <citation type="submission" date="2021-03" db="EMBL/GenBank/DDBJ databases">
        <title>Complete Genome of Pseudoalteromonas xiamenensis STKMTI.2, a new potential marine bacterium producing anti-Vibrio compounds.</title>
        <authorList>
            <person name="Handayani D.P."/>
            <person name="Isnansetyo A."/>
            <person name="Istiqomah I."/>
            <person name="Jumina J."/>
        </authorList>
    </citation>
    <scope>NUCLEOTIDE SEQUENCE</scope>
    <source>
        <strain evidence="2">STKMTI.2</strain>
    </source>
</reference>
<feature type="domain" description="Solute-binding protein family 3/N-terminal" evidence="1">
    <location>
        <begin position="21"/>
        <end position="244"/>
    </location>
</feature>
<dbReference type="Gene3D" id="3.40.190.10">
    <property type="entry name" value="Periplasmic binding protein-like II"/>
    <property type="match status" value="2"/>
</dbReference>